<feature type="binding site" evidence="2">
    <location>
        <position position="130"/>
    </location>
    <ligand>
        <name>Mg(2+)</name>
        <dbReference type="ChEBI" id="CHEBI:18420"/>
        <label>1</label>
    </ligand>
</feature>
<feature type="domain" description="PurM-like N-terminal" evidence="3">
    <location>
        <begin position="34"/>
        <end position="148"/>
    </location>
</feature>
<dbReference type="InterPro" id="IPR016188">
    <property type="entry name" value="PurM-like_N"/>
</dbReference>
<dbReference type="EMBL" id="PDEM01000031">
    <property type="protein sequence ID" value="PHZ83708.1"/>
    <property type="molecule type" value="Genomic_DNA"/>
</dbReference>
<keyword evidence="2" id="KW-0547">Nucleotide-binding</keyword>
<accession>A0A2G4YN18</accession>
<dbReference type="PIRSF" id="PIRSF005303">
    <property type="entry name" value="Thiam_monoph_kin"/>
    <property type="match status" value="1"/>
</dbReference>
<protein>
    <recommendedName>
        <fullName evidence="2">Thiamine-monophosphate kinase</fullName>
        <shortName evidence="2">TMP kinase</shortName>
        <shortName evidence="2">Thiamine-phosphate kinase</shortName>
        <ecNumber evidence="2">2.7.4.16</ecNumber>
    </recommendedName>
</protein>
<feature type="binding site" evidence="2">
    <location>
        <position position="80"/>
    </location>
    <ligand>
        <name>Mg(2+)</name>
        <dbReference type="ChEBI" id="CHEBI:18420"/>
        <label>4</label>
    </ligand>
</feature>
<comment type="caution">
    <text evidence="5">The sequence shown here is derived from an EMBL/GenBank/DDBJ whole genome shotgun (WGS) entry which is preliminary data.</text>
</comment>
<dbReference type="InParanoid" id="A0A2G4YN18"/>
<sequence>MIRRKTIHESEFDLIAHYFAPLAEKHSPAFGLTDDAAVLTPPEGQALVFTKDALVADVHFLSHDPAHLIAQKALRVNLSDLAAMGASPIGYLLALALPQQMTAREAWVKQFVRGLAEDQALFGCRLLGGDTVSTTGPLTLSITAVGAVTPGRALRRNGAKAGDDIYVSGTLGDSALGLKFLRHEITPDNDYLINRYHLPQPRLELGQKLFGLVSATMDISDGLAGDIRHICQLSGLGASMKAELLPVSSEAGKILESFPRYKKLIWNGGDDYELLFTAPVQDRDQIQSLARDMSLPLTRIGQMTAAPEIAIWNETGDNLLSDDQGFRHF</sequence>
<organism evidence="5 6">
    <name type="scientific">Paremcibacter congregatus</name>
    <dbReference type="NCBI Taxonomy" id="2043170"/>
    <lineage>
        <taxon>Bacteria</taxon>
        <taxon>Pseudomonadati</taxon>
        <taxon>Pseudomonadota</taxon>
        <taxon>Alphaproteobacteria</taxon>
        <taxon>Emcibacterales</taxon>
        <taxon>Emcibacteraceae</taxon>
        <taxon>Paremcibacter</taxon>
    </lineage>
</organism>
<dbReference type="Pfam" id="PF02769">
    <property type="entry name" value="AIRS_C"/>
    <property type="match status" value="1"/>
</dbReference>
<feature type="binding site" evidence="2">
    <location>
        <position position="156"/>
    </location>
    <ligand>
        <name>ATP</name>
        <dbReference type="ChEBI" id="CHEBI:30616"/>
    </ligand>
</feature>
<dbReference type="GO" id="GO:0009228">
    <property type="term" value="P:thiamine biosynthetic process"/>
    <property type="evidence" value="ECO:0007669"/>
    <property type="project" value="UniProtKB-KW"/>
</dbReference>
<keyword evidence="2" id="KW-0460">Magnesium</keyword>
<dbReference type="InterPro" id="IPR010918">
    <property type="entry name" value="PurM-like_C_dom"/>
</dbReference>
<feature type="binding site" evidence="2">
    <location>
        <position position="50"/>
    </location>
    <ligand>
        <name>Mg(2+)</name>
        <dbReference type="ChEBI" id="CHEBI:18420"/>
        <label>4</label>
    </ligand>
</feature>
<feature type="binding site" evidence="2">
    <location>
        <position position="221"/>
    </location>
    <ligand>
        <name>Mg(2+)</name>
        <dbReference type="ChEBI" id="CHEBI:18420"/>
        <label>5</label>
    </ligand>
</feature>
<dbReference type="GO" id="GO:0009229">
    <property type="term" value="P:thiamine diphosphate biosynthetic process"/>
    <property type="evidence" value="ECO:0007669"/>
    <property type="project" value="UniProtKB-UniRule"/>
</dbReference>
<reference evidence="5 6" key="1">
    <citation type="submission" date="2017-10" db="EMBL/GenBank/DDBJ databases">
        <title>Frigbacter circumglobatus gen. nov. sp. nov., isolated from sediment cultured in situ.</title>
        <authorList>
            <person name="Zhao Z."/>
        </authorList>
    </citation>
    <scope>NUCLEOTIDE SEQUENCE [LARGE SCALE GENOMIC DNA]</scope>
    <source>
        <strain evidence="5 6">ZYL</strain>
    </source>
</reference>
<feature type="binding site" evidence="2">
    <location>
        <position position="59"/>
    </location>
    <ligand>
        <name>substrate</name>
    </ligand>
</feature>
<dbReference type="NCBIfam" id="TIGR01379">
    <property type="entry name" value="thiL"/>
    <property type="match status" value="1"/>
</dbReference>
<evidence type="ECO:0000259" key="3">
    <source>
        <dbReference type="Pfam" id="PF00586"/>
    </source>
</evidence>
<feature type="binding site" evidence="2">
    <location>
        <position position="52"/>
    </location>
    <ligand>
        <name>Mg(2+)</name>
        <dbReference type="ChEBI" id="CHEBI:18420"/>
        <label>1</label>
    </ligand>
</feature>
<dbReference type="OrthoDB" id="9802811at2"/>
<comment type="caution">
    <text evidence="2">Lacks conserved residue(s) required for the propagation of feature annotation.</text>
</comment>
<dbReference type="GO" id="GO:0000287">
    <property type="term" value="F:magnesium ion binding"/>
    <property type="evidence" value="ECO:0007669"/>
    <property type="project" value="UniProtKB-UniRule"/>
</dbReference>
<keyword evidence="2" id="KW-0808">Transferase</keyword>
<dbReference type="FunCoup" id="A0A2G4YN18">
    <property type="interactions" value="383"/>
</dbReference>
<evidence type="ECO:0000313" key="5">
    <source>
        <dbReference type="EMBL" id="PHZ83708.1"/>
    </source>
</evidence>
<feature type="binding site" evidence="2">
    <location>
        <position position="220"/>
    </location>
    <ligand>
        <name>ATP</name>
        <dbReference type="ChEBI" id="CHEBI:30616"/>
    </ligand>
</feature>
<dbReference type="InterPro" id="IPR036676">
    <property type="entry name" value="PurM-like_C_sf"/>
</dbReference>
<feature type="binding site" evidence="2">
    <location>
        <position position="35"/>
    </location>
    <ligand>
        <name>Mg(2+)</name>
        <dbReference type="ChEBI" id="CHEBI:18420"/>
        <label>3</label>
    </ligand>
</feature>
<proteinExistence type="inferred from homology"/>
<dbReference type="HAMAP" id="MF_02128">
    <property type="entry name" value="TMP_kinase"/>
    <property type="match status" value="1"/>
</dbReference>
<keyword evidence="2 5" id="KW-0418">Kinase</keyword>
<evidence type="ECO:0000256" key="2">
    <source>
        <dbReference type="HAMAP-Rule" id="MF_02128"/>
    </source>
</evidence>
<gene>
    <name evidence="2 5" type="primary">thiL</name>
    <name evidence="5" type="ORF">CRD36_15140</name>
</gene>
<keyword evidence="2" id="KW-0479">Metal-binding</keyword>
<dbReference type="PANTHER" id="PTHR30270:SF0">
    <property type="entry name" value="THIAMINE-MONOPHOSPHATE KINASE"/>
    <property type="match status" value="1"/>
</dbReference>
<dbReference type="EC" id="2.7.4.16" evidence="2"/>
<keyword evidence="2" id="KW-0067">ATP-binding</keyword>
<comment type="miscellaneous">
    <text evidence="2">Reaction mechanism of ThiL seems to utilize a direct, inline transfer of the gamma-phosphate of ATP to TMP rather than a phosphorylated enzyme intermediate.</text>
</comment>
<feature type="binding site" evidence="2">
    <location>
        <position position="80"/>
    </location>
    <ligand>
        <name>Mg(2+)</name>
        <dbReference type="ChEBI" id="CHEBI:18420"/>
        <label>3</label>
    </ligand>
</feature>
<keyword evidence="1 2" id="KW-0784">Thiamine biosynthesis</keyword>
<evidence type="ECO:0000259" key="4">
    <source>
        <dbReference type="Pfam" id="PF02769"/>
    </source>
</evidence>
<dbReference type="PANTHER" id="PTHR30270">
    <property type="entry name" value="THIAMINE-MONOPHOSPHATE KINASE"/>
    <property type="match status" value="1"/>
</dbReference>
<comment type="function">
    <text evidence="2">Catalyzes the ATP-dependent phosphorylation of thiamine-monophosphate (TMP) to form thiamine-pyrophosphate (TPP), the active form of vitamin B1.</text>
</comment>
<dbReference type="Gene3D" id="3.30.1330.10">
    <property type="entry name" value="PurM-like, N-terminal domain"/>
    <property type="match status" value="1"/>
</dbReference>
<dbReference type="Gene3D" id="3.90.650.10">
    <property type="entry name" value="PurM-like C-terminal domain"/>
    <property type="match status" value="1"/>
</dbReference>
<feature type="binding site" evidence="2">
    <location>
        <position position="326"/>
    </location>
    <ligand>
        <name>substrate</name>
    </ligand>
</feature>
<dbReference type="CDD" id="cd02194">
    <property type="entry name" value="ThiL"/>
    <property type="match status" value="1"/>
</dbReference>
<dbReference type="SUPFAM" id="SSF56042">
    <property type="entry name" value="PurM C-terminal domain-like"/>
    <property type="match status" value="1"/>
</dbReference>
<feature type="binding site" evidence="2">
    <location>
        <position position="218"/>
    </location>
    <ligand>
        <name>Mg(2+)</name>
        <dbReference type="ChEBI" id="CHEBI:18420"/>
        <label>3</label>
    </ligand>
</feature>
<feature type="binding site" evidence="2">
    <location>
        <position position="35"/>
    </location>
    <ligand>
        <name>Mg(2+)</name>
        <dbReference type="ChEBI" id="CHEBI:18420"/>
        <label>4</label>
    </ligand>
</feature>
<feature type="binding site" evidence="2">
    <location>
        <position position="80"/>
    </location>
    <ligand>
        <name>Mg(2+)</name>
        <dbReference type="ChEBI" id="CHEBI:18420"/>
        <label>2</label>
    </ligand>
</feature>
<evidence type="ECO:0000313" key="6">
    <source>
        <dbReference type="Proteomes" id="UP000229730"/>
    </source>
</evidence>
<feature type="binding site" evidence="2">
    <location>
        <begin position="129"/>
        <end position="130"/>
    </location>
    <ligand>
        <name>ATP</name>
        <dbReference type="ChEBI" id="CHEBI:30616"/>
    </ligand>
</feature>
<feature type="domain" description="PurM-like C-terminal" evidence="4">
    <location>
        <begin position="160"/>
        <end position="310"/>
    </location>
</feature>
<name>A0A2G4YN18_9PROT</name>
<dbReference type="Proteomes" id="UP000229730">
    <property type="component" value="Unassembled WGS sequence"/>
</dbReference>
<dbReference type="SUPFAM" id="SSF55326">
    <property type="entry name" value="PurM N-terminal domain-like"/>
    <property type="match status" value="1"/>
</dbReference>
<keyword evidence="6" id="KW-1185">Reference proteome</keyword>
<comment type="catalytic activity">
    <reaction evidence="2">
        <text>thiamine phosphate + ATP = thiamine diphosphate + ADP</text>
        <dbReference type="Rhea" id="RHEA:15913"/>
        <dbReference type="ChEBI" id="CHEBI:30616"/>
        <dbReference type="ChEBI" id="CHEBI:37575"/>
        <dbReference type="ChEBI" id="CHEBI:58937"/>
        <dbReference type="ChEBI" id="CHEBI:456216"/>
        <dbReference type="EC" id="2.7.4.16"/>
    </reaction>
</comment>
<feature type="binding site" evidence="2">
    <location>
        <position position="52"/>
    </location>
    <ligand>
        <name>Mg(2+)</name>
        <dbReference type="ChEBI" id="CHEBI:18420"/>
        <label>2</label>
    </ligand>
</feature>
<dbReference type="AlphaFoldDB" id="A0A2G4YN18"/>
<evidence type="ECO:0000256" key="1">
    <source>
        <dbReference type="ARBA" id="ARBA00022977"/>
    </source>
</evidence>
<feature type="binding site" evidence="2">
    <location>
        <position position="270"/>
    </location>
    <ligand>
        <name>substrate</name>
    </ligand>
</feature>
<comment type="pathway">
    <text evidence="2">Cofactor biosynthesis; thiamine diphosphate biosynthesis; thiamine diphosphate from thiamine phosphate: step 1/1.</text>
</comment>
<comment type="similarity">
    <text evidence="2">Belongs to the thiamine-monophosphate kinase family.</text>
</comment>
<dbReference type="Pfam" id="PF00586">
    <property type="entry name" value="AIRS"/>
    <property type="match status" value="1"/>
</dbReference>
<dbReference type="UniPathway" id="UPA00060">
    <property type="reaction ID" value="UER00142"/>
</dbReference>
<dbReference type="GO" id="GO:0009030">
    <property type="term" value="F:thiamine-phosphate kinase activity"/>
    <property type="evidence" value="ECO:0007669"/>
    <property type="project" value="UniProtKB-UniRule"/>
</dbReference>
<dbReference type="InterPro" id="IPR006283">
    <property type="entry name" value="ThiL-like"/>
</dbReference>
<dbReference type="InterPro" id="IPR036921">
    <property type="entry name" value="PurM-like_N_sf"/>
</dbReference>
<dbReference type="RefSeq" id="WP_099474756.1">
    <property type="nucleotide sequence ID" value="NZ_CP041025.1"/>
</dbReference>
<dbReference type="GO" id="GO:0005524">
    <property type="term" value="F:ATP binding"/>
    <property type="evidence" value="ECO:0007669"/>
    <property type="project" value="UniProtKB-UniRule"/>
</dbReference>